<dbReference type="EMBL" id="RFLX01000038">
    <property type="protein sequence ID" value="RMI17099.1"/>
    <property type="molecule type" value="Genomic_DNA"/>
</dbReference>
<comment type="caution">
    <text evidence="7">The sequence shown here is derived from an EMBL/GenBank/DDBJ whole genome shotgun (WGS) entry which is preliminary data.</text>
</comment>
<dbReference type="Gene3D" id="3.10.105.10">
    <property type="entry name" value="Dipeptide-binding Protein, Domain 3"/>
    <property type="match status" value="1"/>
</dbReference>
<dbReference type="InterPro" id="IPR030678">
    <property type="entry name" value="Peptide/Ni-bd"/>
</dbReference>
<dbReference type="GO" id="GO:0030288">
    <property type="term" value="C:outer membrane-bounded periplasmic space"/>
    <property type="evidence" value="ECO:0007669"/>
    <property type="project" value="UniProtKB-ARBA"/>
</dbReference>
<dbReference type="PIRSF" id="PIRSF002741">
    <property type="entry name" value="MppA"/>
    <property type="match status" value="1"/>
</dbReference>
<evidence type="ECO:0000256" key="5">
    <source>
        <dbReference type="SAM" id="SignalP"/>
    </source>
</evidence>
<dbReference type="Gene3D" id="3.40.190.10">
    <property type="entry name" value="Periplasmic binding protein-like II"/>
    <property type="match status" value="1"/>
</dbReference>
<dbReference type="Pfam" id="PF00496">
    <property type="entry name" value="SBP_bac_5"/>
    <property type="match status" value="1"/>
</dbReference>
<dbReference type="GO" id="GO:1904680">
    <property type="term" value="F:peptide transmembrane transporter activity"/>
    <property type="evidence" value="ECO:0007669"/>
    <property type="project" value="TreeGrafter"/>
</dbReference>
<dbReference type="RefSeq" id="WP_120638631.1">
    <property type="nucleotide sequence ID" value="NZ_RAQU01000066.1"/>
</dbReference>
<dbReference type="InterPro" id="IPR039424">
    <property type="entry name" value="SBP_5"/>
</dbReference>
<reference evidence="7 10" key="1">
    <citation type="submission" date="2018-09" db="EMBL/GenBank/DDBJ databases">
        <title>Roseomonas sp. nov., isolated from feces of Tibetan antelopes in the Qinghai-Tibet plateau, China.</title>
        <authorList>
            <person name="Tian Z."/>
        </authorList>
    </citation>
    <scope>NUCLEOTIDE SEQUENCE [LARGE SCALE GENOMIC DNA]</scope>
    <source>
        <strain evidence="8 9">Z23</strain>
        <strain evidence="7 10">Z24</strain>
    </source>
</reference>
<protein>
    <submittedName>
        <fullName evidence="7">ABC transporter substrate-binding protein</fullName>
    </submittedName>
</protein>
<feature type="chain" id="PRO_5017329553" evidence="5">
    <location>
        <begin position="28"/>
        <end position="527"/>
    </location>
</feature>
<evidence type="ECO:0000259" key="6">
    <source>
        <dbReference type="Pfam" id="PF00496"/>
    </source>
</evidence>
<dbReference type="SUPFAM" id="SSF53850">
    <property type="entry name" value="Periplasmic binding protein-like II"/>
    <property type="match status" value="1"/>
</dbReference>
<dbReference type="Proteomes" id="UP000274097">
    <property type="component" value="Unassembled WGS sequence"/>
</dbReference>
<evidence type="ECO:0000256" key="4">
    <source>
        <dbReference type="ARBA" id="ARBA00022729"/>
    </source>
</evidence>
<evidence type="ECO:0000313" key="10">
    <source>
        <dbReference type="Proteomes" id="UP000278036"/>
    </source>
</evidence>
<dbReference type="AlphaFoldDB" id="A0A3A9JCG8"/>
<feature type="signal peptide" evidence="5">
    <location>
        <begin position="1"/>
        <end position="27"/>
    </location>
</feature>
<evidence type="ECO:0000313" key="8">
    <source>
        <dbReference type="EMBL" id="RMI17099.1"/>
    </source>
</evidence>
<dbReference type="OrthoDB" id="7234741at2"/>
<proteinExistence type="inferred from homology"/>
<gene>
    <name evidence="7" type="ORF">D6Z83_12460</name>
    <name evidence="8" type="ORF">EBE87_23985</name>
</gene>
<organism evidence="7 10">
    <name type="scientific">Teichococcus wenyumeiae</name>
    <dbReference type="NCBI Taxonomy" id="2478470"/>
    <lineage>
        <taxon>Bacteria</taxon>
        <taxon>Pseudomonadati</taxon>
        <taxon>Pseudomonadota</taxon>
        <taxon>Alphaproteobacteria</taxon>
        <taxon>Acetobacterales</taxon>
        <taxon>Roseomonadaceae</taxon>
        <taxon>Roseomonas</taxon>
    </lineage>
</organism>
<evidence type="ECO:0000256" key="3">
    <source>
        <dbReference type="ARBA" id="ARBA00022448"/>
    </source>
</evidence>
<keyword evidence="3" id="KW-0813">Transport</keyword>
<dbReference type="GO" id="GO:0015833">
    <property type="term" value="P:peptide transport"/>
    <property type="evidence" value="ECO:0007669"/>
    <property type="project" value="TreeGrafter"/>
</dbReference>
<feature type="domain" description="Solute-binding protein family 5" evidence="6">
    <location>
        <begin position="71"/>
        <end position="442"/>
    </location>
</feature>
<dbReference type="FunCoup" id="A0A3A9JCG8">
    <property type="interactions" value="321"/>
</dbReference>
<keyword evidence="9" id="KW-1185">Reference proteome</keyword>
<name>A0A3A9JCG8_9PROT</name>
<comment type="subcellular location">
    <subcellularLocation>
        <location evidence="1">Periplasm</location>
    </subcellularLocation>
</comment>
<dbReference type="InParanoid" id="A0A3A9JCG8"/>
<sequence>MKRTTSRCHGLALAATLVLAAAPAAQAQRLTMAVQSTFGIDPHFFFNGPNMAAARHIYDTVISRDPDSKQVPGAVQSWQAIEPMVWELKLRPGVTFHDGSPFTAEDIAFSIARIPNVPNNIGPYTINLRTISRVEVVDPLTVRLHTSEPNPVIPGQLTNVFIVSKKAAEDASTADFNAGKAAIGTGPFRVASGVGPSGVKLARNKNYYGDKPAWQEVELKVVPNDASRMAGLLAGDYDLVEDLPLGDLSRLRREGAVNVFSRPTDRIMYLSLNVAVDSLPLVTGADGKPLPVNPLSDVRVRRALSMAIDRNALVERVMEGQAVASGQLTPQGFLGYDPAVTVPAADPAGAKRLLSEAGYPDGFGLTISCSNDRYVNDARICQAVGQMLSRIGLKMTVDVTPGTVFFPRIRPERVTLPIHFVGRSFSSGDASYVLSTSFHTRDLKNNLGGANRSGFSVPEIDEKIRTVMIRMDDGRGAALQQLMHEVEALVPQIPLYVQMSAIGTRKNITYTPRMDEQVVATHARPAQ</sequence>
<dbReference type="PANTHER" id="PTHR30290">
    <property type="entry name" value="PERIPLASMIC BINDING COMPONENT OF ABC TRANSPORTER"/>
    <property type="match status" value="1"/>
</dbReference>
<evidence type="ECO:0000256" key="2">
    <source>
        <dbReference type="ARBA" id="ARBA00005695"/>
    </source>
</evidence>
<keyword evidence="4 5" id="KW-0732">Signal</keyword>
<comment type="similarity">
    <text evidence="2">Belongs to the bacterial solute-binding protein 5 family.</text>
</comment>
<dbReference type="EMBL" id="RAQU01000066">
    <property type="protein sequence ID" value="RKK03850.1"/>
    <property type="molecule type" value="Genomic_DNA"/>
</dbReference>
<dbReference type="CDD" id="cd08498">
    <property type="entry name" value="PBP2_NikA_DppA_OppA_like_2"/>
    <property type="match status" value="1"/>
</dbReference>
<dbReference type="Gene3D" id="3.90.76.10">
    <property type="entry name" value="Dipeptide-binding Protein, Domain 1"/>
    <property type="match status" value="1"/>
</dbReference>
<dbReference type="GO" id="GO:0043190">
    <property type="term" value="C:ATP-binding cassette (ABC) transporter complex"/>
    <property type="evidence" value="ECO:0007669"/>
    <property type="project" value="InterPro"/>
</dbReference>
<dbReference type="Proteomes" id="UP000278036">
    <property type="component" value="Unassembled WGS sequence"/>
</dbReference>
<evidence type="ECO:0000313" key="7">
    <source>
        <dbReference type="EMBL" id="RKK03850.1"/>
    </source>
</evidence>
<dbReference type="PANTHER" id="PTHR30290:SF9">
    <property type="entry name" value="OLIGOPEPTIDE-BINDING PROTEIN APPA"/>
    <property type="match status" value="1"/>
</dbReference>
<evidence type="ECO:0000313" key="9">
    <source>
        <dbReference type="Proteomes" id="UP000274097"/>
    </source>
</evidence>
<evidence type="ECO:0000256" key="1">
    <source>
        <dbReference type="ARBA" id="ARBA00004418"/>
    </source>
</evidence>
<dbReference type="InterPro" id="IPR000914">
    <property type="entry name" value="SBP_5_dom"/>
</dbReference>
<accession>A0A3A9JCG8</accession>